<dbReference type="PRINTS" id="PR00032">
    <property type="entry name" value="HTHARAC"/>
</dbReference>
<dbReference type="InterPro" id="IPR009057">
    <property type="entry name" value="Homeodomain-like_sf"/>
</dbReference>
<dbReference type="RefSeq" id="WP_091545226.1">
    <property type="nucleotide sequence ID" value="NZ_FMUS01000021.1"/>
</dbReference>
<dbReference type="InterPro" id="IPR018062">
    <property type="entry name" value="HTH_AraC-typ_CS"/>
</dbReference>
<evidence type="ECO:0000259" key="4">
    <source>
        <dbReference type="PROSITE" id="PS01124"/>
    </source>
</evidence>
<dbReference type="EMBL" id="FMUS01000021">
    <property type="protein sequence ID" value="SCY90865.1"/>
    <property type="molecule type" value="Genomic_DNA"/>
</dbReference>
<evidence type="ECO:0000256" key="3">
    <source>
        <dbReference type="ARBA" id="ARBA00023163"/>
    </source>
</evidence>
<dbReference type="PROSITE" id="PS01124">
    <property type="entry name" value="HTH_ARAC_FAMILY_2"/>
    <property type="match status" value="1"/>
</dbReference>
<dbReference type="Pfam" id="PF12833">
    <property type="entry name" value="HTH_18"/>
    <property type="match status" value="1"/>
</dbReference>
<keyword evidence="3" id="KW-0804">Transcription</keyword>
<dbReference type="PROSITE" id="PS00041">
    <property type="entry name" value="HTH_ARAC_FAMILY_1"/>
    <property type="match status" value="1"/>
</dbReference>
<dbReference type="GO" id="GO:0003700">
    <property type="term" value="F:DNA-binding transcription factor activity"/>
    <property type="evidence" value="ECO:0007669"/>
    <property type="project" value="InterPro"/>
</dbReference>
<proteinExistence type="predicted"/>
<dbReference type="SUPFAM" id="SSF46689">
    <property type="entry name" value="Homeodomain-like"/>
    <property type="match status" value="2"/>
</dbReference>
<dbReference type="InterPro" id="IPR020449">
    <property type="entry name" value="Tscrpt_reg_AraC-type_HTH"/>
</dbReference>
<protein>
    <submittedName>
        <fullName evidence="5">Helix-turn-helix domain-containing protein</fullName>
    </submittedName>
</protein>
<evidence type="ECO:0000256" key="1">
    <source>
        <dbReference type="ARBA" id="ARBA00023015"/>
    </source>
</evidence>
<dbReference type="OrthoDB" id="324626at2"/>
<dbReference type="Proteomes" id="UP000198636">
    <property type="component" value="Unassembled WGS sequence"/>
</dbReference>
<dbReference type="Gene3D" id="1.10.10.60">
    <property type="entry name" value="Homeodomain-like"/>
    <property type="match status" value="2"/>
</dbReference>
<dbReference type="STRING" id="1120976.SAMN03080606_02993"/>
<evidence type="ECO:0000256" key="2">
    <source>
        <dbReference type="ARBA" id="ARBA00023125"/>
    </source>
</evidence>
<dbReference type="PANTHER" id="PTHR43280:SF28">
    <property type="entry name" value="HTH-TYPE TRANSCRIPTIONAL ACTIVATOR RHAS"/>
    <property type="match status" value="1"/>
</dbReference>
<dbReference type="GO" id="GO:0043565">
    <property type="term" value="F:sequence-specific DNA binding"/>
    <property type="evidence" value="ECO:0007669"/>
    <property type="project" value="InterPro"/>
</dbReference>
<keyword evidence="1" id="KW-0805">Transcription regulation</keyword>
<evidence type="ECO:0000313" key="6">
    <source>
        <dbReference type="Proteomes" id="UP000198636"/>
    </source>
</evidence>
<accession>A0A1G5JR45</accession>
<feature type="domain" description="HTH araC/xylS-type" evidence="4">
    <location>
        <begin position="189"/>
        <end position="287"/>
    </location>
</feature>
<keyword evidence="2" id="KW-0238">DNA-binding</keyword>
<keyword evidence="6" id="KW-1185">Reference proteome</keyword>
<reference evidence="5 6" key="1">
    <citation type="submission" date="2016-10" db="EMBL/GenBank/DDBJ databases">
        <authorList>
            <person name="de Groot N.N."/>
        </authorList>
    </citation>
    <scope>NUCLEOTIDE SEQUENCE [LARGE SCALE GENOMIC DNA]</scope>
    <source>
        <strain evidence="5 6">DSM 18978</strain>
    </source>
</reference>
<gene>
    <name evidence="5" type="ORF">SAMN03080606_02993</name>
</gene>
<dbReference type="InterPro" id="IPR018060">
    <property type="entry name" value="HTH_AraC"/>
</dbReference>
<dbReference type="PANTHER" id="PTHR43280">
    <property type="entry name" value="ARAC-FAMILY TRANSCRIPTIONAL REGULATOR"/>
    <property type="match status" value="1"/>
</dbReference>
<organism evidence="5 6">
    <name type="scientific">Alkaliphilus peptidifermentans DSM 18978</name>
    <dbReference type="NCBI Taxonomy" id="1120976"/>
    <lineage>
        <taxon>Bacteria</taxon>
        <taxon>Bacillati</taxon>
        <taxon>Bacillota</taxon>
        <taxon>Clostridia</taxon>
        <taxon>Peptostreptococcales</taxon>
        <taxon>Natronincolaceae</taxon>
        <taxon>Alkaliphilus</taxon>
    </lineage>
</organism>
<evidence type="ECO:0000313" key="5">
    <source>
        <dbReference type="EMBL" id="SCY90865.1"/>
    </source>
</evidence>
<name>A0A1G5JR45_9FIRM</name>
<sequence length="290" mass="33494">MLYEKIVGHIVKGPIPPVPYYSNDLILLLRPNYFINAKATFKDYYHLTILFQDKAPSLIIDGKSFSIPPQSSIIVNPGQMAESSLENIVLSQENKEYTVVFLDKRLFNQLSTDIGKGQGITFDNTVTLPNQFLSRLLQTFMFEHALKQPGYQLMLDTISYQLGTQIIRSIPNNLVFNTSPEYKASKEIKKVIDYMHEHNNEKLLLNDLCNIAHLSPYYFIKIFKSQTGKTPREYYIDIKLEKARRLLRDRSFSVAEVAYMVGFSSQSYFSSAFKKKIGYTPLEYQKHLNI</sequence>
<dbReference type="SMART" id="SM00342">
    <property type="entry name" value="HTH_ARAC"/>
    <property type="match status" value="1"/>
</dbReference>
<dbReference type="AlphaFoldDB" id="A0A1G5JR45"/>